<evidence type="ECO:0000313" key="6">
    <source>
        <dbReference type="Proteomes" id="UP000651482"/>
    </source>
</evidence>
<feature type="coiled-coil region" evidence="4">
    <location>
        <begin position="16"/>
        <end position="43"/>
    </location>
</feature>
<keyword evidence="3" id="KW-0406">Ion transport</keyword>
<protein>
    <submittedName>
        <fullName evidence="5">V-type ATP synthase subunit E</fullName>
    </submittedName>
</protein>
<proteinExistence type="inferred from homology"/>
<dbReference type="GO" id="GO:0033178">
    <property type="term" value="C:proton-transporting two-sector ATPase complex, catalytic domain"/>
    <property type="evidence" value="ECO:0007669"/>
    <property type="project" value="InterPro"/>
</dbReference>
<dbReference type="InterPro" id="IPR002842">
    <property type="entry name" value="ATPase_V1_Esu"/>
</dbReference>
<reference evidence="5" key="1">
    <citation type="submission" date="2020-08" db="EMBL/GenBank/DDBJ databases">
        <title>Genome public.</title>
        <authorList>
            <person name="Liu C."/>
            <person name="Sun Q."/>
        </authorList>
    </citation>
    <scope>NUCLEOTIDE SEQUENCE</scope>
    <source>
        <strain evidence="5">NSJ-40</strain>
    </source>
</reference>
<evidence type="ECO:0000256" key="1">
    <source>
        <dbReference type="ARBA" id="ARBA00005901"/>
    </source>
</evidence>
<keyword evidence="6" id="KW-1185">Reference proteome</keyword>
<comment type="caution">
    <text evidence="5">The sequence shown here is derived from an EMBL/GenBank/DDBJ whole genome shotgun (WGS) entry which is preliminary data.</text>
</comment>
<evidence type="ECO:0000256" key="4">
    <source>
        <dbReference type="SAM" id="Coils"/>
    </source>
</evidence>
<dbReference type="EMBL" id="JACRSN010000001">
    <property type="protein sequence ID" value="MBC8532558.1"/>
    <property type="molecule type" value="Genomic_DNA"/>
</dbReference>
<evidence type="ECO:0000256" key="2">
    <source>
        <dbReference type="ARBA" id="ARBA00022448"/>
    </source>
</evidence>
<evidence type="ECO:0000256" key="3">
    <source>
        <dbReference type="ARBA" id="ARBA00023065"/>
    </source>
</evidence>
<sequence>MIAETQKLEKFHSAIEDYAQKQRKTMEEEVARLKRERLAEAESQVLSESFQMIQKEMHEMRHRIAREMALREVNARRELLVKRGELTKKVFARAAEKLLAFTKTEEYPRFLEAQAKKLTPLFPAPGTVIHLRQEDQAYFPLLEAALGTACSCAADASIQTGGFYAENQALGIFVDVSFDSLLQEQIPWFEENSGIAVI</sequence>
<dbReference type="SUPFAM" id="SSF160527">
    <property type="entry name" value="V-type ATPase subunit E-like"/>
    <property type="match status" value="1"/>
</dbReference>
<keyword evidence="2" id="KW-0813">Transport</keyword>
<name>A0A926D6Z8_9FIRM</name>
<dbReference type="Proteomes" id="UP000651482">
    <property type="component" value="Unassembled WGS sequence"/>
</dbReference>
<organism evidence="5 6">
    <name type="scientific">Yeguia hominis</name>
    <dbReference type="NCBI Taxonomy" id="2763662"/>
    <lineage>
        <taxon>Bacteria</taxon>
        <taxon>Bacillati</taxon>
        <taxon>Bacillota</taxon>
        <taxon>Clostridia</taxon>
        <taxon>Eubacteriales</taxon>
        <taxon>Yeguiaceae</taxon>
        <taxon>Yeguia</taxon>
    </lineage>
</organism>
<dbReference type="GO" id="GO:0046961">
    <property type="term" value="F:proton-transporting ATPase activity, rotational mechanism"/>
    <property type="evidence" value="ECO:0007669"/>
    <property type="project" value="InterPro"/>
</dbReference>
<dbReference type="RefSeq" id="WP_249317760.1">
    <property type="nucleotide sequence ID" value="NZ_JACRSN010000001.1"/>
</dbReference>
<dbReference type="Pfam" id="PF01991">
    <property type="entry name" value="vATP-synt_E"/>
    <property type="match status" value="1"/>
</dbReference>
<gene>
    <name evidence="5" type="ORF">IAG03_00785</name>
</gene>
<accession>A0A926D6Z8</accession>
<evidence type="ECO:0000313" key="5">
    <source>
        <dbReference type="EMBL" id="MBC8532558.1"/>
    </source>
</evidence>
<dbReference type="InterPro" id="IPR038495">
    <property type="entry name" value="ATPase_E_C"/>
</dbReference>
<keyword evidence="4" id="KW-0175">Coiled coil</keyword>
<dbReference type="Gene3D" id="3.30.2320.30">
    <property type="entry name" value="ATP synthase, E subunit, C-terminal"/>
    <property type="match status" value="1"/>
</dbReference>
<comment type="similarity">
    <text evidence="1">Belongs to the V-ATPase E subunit family.</text>
</comment>
<dbReference type="AlphaFoldDB" id="A0A926D6Z8"/>